<dbReference type="GO" id="GO:0008742">
    <property type="term" value="F:L-ribulose-phosphate 4-epimerase activity"/>
    <property type="evidence" value="ECO:0007669"/>
    <property type="project" value="UniProtKB-EC"/>
</dbReference>
<accession>A0A2M9HET4</accession>
<sequence>MLEQLKETVCAANKALPEAGLVAGTSGNASQRDPETGLIAIKPSGVSFRDLTPDDIVIVDENGKLVEGKLKPSVDTASHCYVYRARKDVGGIVHTHSRYATVFAIRGEDIPVLTTLAADLYGKPIPVTGYATIGGEAIGEEIVRHIGDGSAVLLRNHGVFTIGRDAAQAVRSATYVEETAEVSYLSMVLGPVQPLDPSAIEEARTWYLKEYGQKPVGSGA</sequence>
<dbReference type="InterPro" id="IPR050197">
    <property type="entry name" value="Aldolase_class_II_sugar_metab"/>
</dbReference>
<keyword evidence="5" id="KW-0479">Metal-binding</keyword>
<dbReference type="GO" id="GO:0046872">
    <property type="term" value="F:metal ion binding"/>
    <property type="evidence" value="ECO:0007669"/>
    <property type="project" value="UniProtKB-KW"/>
</dbReference>
<dbReference type="RefSeq" id="WP_100512745.1">
    <property type="nucleotide sequence ID" value="NZ_JAFEJQ010000002.1"/>
</dbReference>
<dbReference type="InterPro" id="IPR036409">
    <property type="entry name" value="Aldolase_II/adducin_N_sf"/>
</dbReference>
<feature type="domain" description="Class II aldolase/adducin N-terminal" evidence="7">
    <location>
        <begin position="7"/>
        <end position="184"/>
    </location>
</feature>
<evidence type="ECO:0000259" key="7">
    <source>
        <dbReference type="SMART" id="SM01007"/>
    </source>
</evidence>
<keyword evidence="6" id="KW-0862">Zinc</keyword>
<dbReference type="GO" id="GO:0005829">
    <property type="term" value="C:cytosol"/>
    <property type="evidence" value="ECO:0007669"/>
    <property type="project" value="TreeGrafter"/>
</dbReference>
<dbReference type="Gene3D" id="3.40.225.10">
    <property type="entry name" value="Class II aldolase/adducin N-terminal domain"/>
    <property type="match status" value="1"/>
</dbReference>
<comment type="caution">
    <text evidence="8">The sequence shown here is derived from an EMBL/GenBank/DDBJ whole genome shotgun (WGS) entry which is preliminary data.</text>
</comment>
<dbReference type="SMART" id="SM01007">
    <property type="entry name" value="Aldolase_II"/>
    <property type="match status" value="1"/>
</dbReference>
<evidence type="ECO:0000256" key="2">
    <source>
        <dbReference type="ARBA" id="ARBA00001947"/>
    </source>
</evidence>
<dbReference type="AlphaFoldDB" id="A0A2M9HET4"/>
<reference evidence="8 9" key="1">
    <citation type="submission" date="2017-10" db="EMBL/GenBank/DDBJ databases">
        <title>Draft genome sequences of strains TRE 1, TRE 9, TRE H and TRI 7, isolated from tamarins, belonging to four potential novel Bifidobacterium species.</title>
        <authorList>
            <person name="Mattarelli P."/>
            <person name="Modesto M."/>
            <person name="Puglisi E."/>
            <person name="Morelli L."/>
            <person name="Spezio C."/>
            <person name="Bonetti A."/>
            <person name="Sandri C."/>
        </authorList>
    </citation>
    <scope>NUCLEOTIDE SEQUENCE [LARGE SCALE GENOMIC DNA]</scope>
    <source>
        <strain evidence="9">TRI7</strain>
    </source>
</reference>
<name>A0A2M9HET4_9BIFI</name>
<evidence type="ECO:0000256" key="6">
    <source>
        <dbReference type="ARBA" id="ARBA00022833"/>
    </source>
</evidence>
<evidence type="ECO:0000256" key="5">
    <source>
        <dbReference type="ARBA" id="ARBA00022723"/>
    </source>
</evidence>
<evidence type="ECO:0000256" key="1">
    <source>
        <dbReference type="ARBA" id="ARBA00001726"/>
    </source>
</evidence>
<dbReference type="GO" id="GO:0019323">
    <property type="term" value="P:pentose catabolic process"/>
    <property type="evidence" value="ECO:0007669"/>
    <property type="project" value="TreeGrafter"/>
</dbReference>
<dbReference type="PANTHER" id="PTHR22789">
    <property type="entry name" value="FUCULOSE PHOSPHATE ALDOLASE"/>
    <property type="match status" value="1"/>
</dbReference>
<gene>
    <name evidence="8" type="ORF">CSQ87_04750</name>
</gene>
<dbReference type="PANTHER" id="PTHR22789:SF8">
    <property type="entry name" value="L-RIBULOSE-5-PHOSPHATE 4-EPIMERASE SGBE"/>
    <property type="match status" value="1"/>
</dbReference>
<evidence type="ECO:0000256" key="4">
    <source>
        <dbReference type="ARBA" id="ARBA00013186"/>
    </source>
</evidence>
<dbReference type="Pfam" id="PF00596">
    <property type="entry name" value="Aldolase_II"/>
    <property type="match status" value="1"/>
</dbReference>
<dbReference type="InterPro" id="IPR001303">
    <property type="entry name" value="Aldolase_II/adducin_N"/>
</dbReference>
<dbReference type="OrthoDB" id="9786287at2"/>
<dbReference type="EMBL" id="PEBK01000004">
    <property type="protein sequence ID" value="PJM75327.1"/>
    <property type="molecule type" value="Genomic_DNA"/>
</dbReference>
<dbReference type="SUPFAM" id="SSF53639">
    <property type="entry name" value="AraD/HMP-PK domain-like"/>
    <property type="match status" value="1"/>
</dbReference>
<dbReference type="Proteomes" id="UP000231451">
    <property type="component" value="Unassembled WGS sequence"/>
</dbReference>
<protein>
    <recommendedName>
        <fullName evidence="4">L-ribulose-5-phosphate 4-epimerase</fullName>
        <ecNumber evidence="4">5.1.3.4</ecNumber>
    </recommendedName>
</protein>
<keyword evidence="9" id="KW-1185">Reference proteome</keyword>
<comment type="catalytic activity">
    <reaction evidence="1">
        <text>L-ribulose 5-phosphate = D-xylulose 5-phosphate</text>
        <dbReference type="Rhea" id="RHEA:22368"/>
        <dbReference type="ChEBI" id="CHEBI:57737"/>
        <dbReference type="ChEBI" id="CHEBI:58226"/>
        <dbReference type="EC" id="5.1.3.4"/>
    </reaction>
</comment>
<keyword evidence="8" id="KW-0413">Isomerase</keyword>
<organism evidence="8 9">
    <name type="scientific">Bifidobacterium simiarum</name>
    <dbReference type="NCBI Taxonomy" id="2045441"/>
    <lineage>
        <taxon>Bacteria</taxon>
        <taxon>Bacillati</taxon>
        <taxon>Actinomycetota</taxon>
        <taxon>Actinomycetes</taxon>
        <taxon>Bifidobacteriales</taxon>
        <taxon>Bifidobacteriaceae</taxon>
        <taxon>Bifidobacterium</taxon>
    </lineage>
</organism>
<proteinExistence type="inferred from homology"/>
<evidence type="ECO:0000313" key="9">
    <source>
        <dbReference type="Proteomes" id="UP000231451"/>
    </source>
</evidence>
<evidence type="ECO:0000313" key="8">
    <source>
        <dbReference type="EMBL" id="PJM75327.1"/>
    </source>
</evidence>
<evidence type="ECO:0000256" key="3">
    <source>
        <dbReference type="ARBA" id="ARBA00010037"/>
    </source>
</evidence>
<dbReference type="EC" id="5.1.3.4" evidence="4"/>
<dbReference type="NCBIfam" id="NF005123">
    <property type="entry name" value="PRK06557.1"/>
    <property type="match status" value="1"/>
</dbReference>
<comment type="similarity">
    <text evidence="3">Belongs to the aldolase class II family. AraD/FucA subfamily.</text>
</comment>
<dbReference type="GO" id="GO:0016832">
    <property type="term" value="F:aldehyde-lyase activity"/>
    <property type="evidence" value="ECO:0007669"/>
    <property type="project" value="TreeGrafter"/>
</dbReference>
<comment type="cofactor">
    <cofactor evidence="2">
        <name>Zn(2+)</name>
        <dbReference type="ChEBI" id="CHEBI:29105"/>
    </cofactor>
</comment>